<dbReference type="AlphaFoldDB" id="X6MEA9"/>
<organism evidence="2 3">
    <name type="scientific">Reticulomyxa filosa</name>
    <dbReference type="NCBI Taxonomy" id="46433"/>
    <lineage>
        <taxon>Eukaryota</taxon>
        <taxon>Sar</taxon>
        <taxon>Rhizaria</taxon>
        <taxon>Retaria</taxon>
        <taxon>Foraminifera</taxon>
        <taxon>Monothalamids</taxon>
        <taxon>Reticulomyxidae</taxon>
        <taxon>Reticulomyxa</taxon>
    </lineage>
</organism>
<evidence type="ECO:0000256" key="1">
    <source>
        <dbReference type="SAM" id="Coils"/>
    </source>
</evidence>
<protein>
    <submittedName>
        <fullName evidence="2">Uncharacterized protein</fullName>
    </submittedName>
</protein>
<proteinExistence type="predicted"/>
<dbReference type="EMBL" id="ASPP01021843">
    <property type="protein sequence ID" value="ETO11991.1"/>
    <property type="molecule type" value="Genomic_DNA"/>
</dbReference>
<evidence type="ECO:0000313" key="3">
    <source>
        <dbReference type="Proteomes" id="UP000023152"/>
    </source>
</evidence>
<name>X6MEA9_RETFI</name>
<sequence length="298" mass="34644">MSHCWIKAIKNLNFVSSTATSLQQEQQQRIALQQQHTTLQQQHTTLQQQHSTSQNEYNVLKKKHDELEQKHTALKQEHSASQNEHNVLKKKHDELEQEHTVLKQEHDALRQQHTTLEKQLSELLTTTKNKKQAQALALYRETYLDEFEQILVPFSQKELEELKELQAFDSNSMFQAIQQEIKQLSKQVFAKSTQHLHTAVQSHIEKTTLKLQGVCEEATRVRQSLQNLNANQDTVDSVVSPLNKWIVELNKQVERWKSLQKNFTDVITPEEIGERKNFTNVGPLKEAEECVSAIEEID</sequence>
<accession>X6MEA9</accession>
<reference evidence="2 3" key="1">
    <citation type="journal article" date="2013" name="Curr. Biol.">
        <title>The Genome of the Foraminiferan Reticulomyxa filosa.</title>
        <authorList>
            <person name="Glockner G."/>
            <person name="Hulsmann N."/>
            <person name="Schleicher M."/>
            <person name="Noegel A.A."/>
            <person name="Eichinger L."/>
            <person name="Gallinger C."/>
            <person name="Pawlowski J."/>
            <person name="Sierra R."/>
            <person name="Euteneuer U."/>
            <person name="Pillet L."/>
            <person name="Moustafa A."/>
            <person name="Platzer M."/>
            <person name="Groth M."/>
            <person name="Szafranski K."/>
            <person name="Schliwa M."/>
        </authorList>
    </citation>
    <scope>NUCLEOTIDE SEQUENCE [LARGE SCALE GENOMIC DNA]</scope>
</reference>
<comment type="caution">
    <text evidence="2">The sequence shown here is derived from an EMBL/GenBank/DDBJ whole genome shotgun (WGS) entry which is preliminary data.</text>
</comment>
<dbReference type="Proteomes" id="UP000023152">
    <property type="component" value="Unassembled WGS sequence"/>
</dbReference>
<evidence type="ECO:0000313" key="2">
    <source>
        <dbReference type="EMBL" id="ETO11991.1"/>
    </source>
</evidence>
<keyword evidence="1" id="KW-0175">Coiled coil</keyword>
<gene>
    <name evidence="2" type="ORF">RFI_25386</name>
</gene>
<keyword evidence="3" id="KW-1185">Reference proteome</keyword>
<feature type="coiled-coil region" evidence="1">
    <location>
        <begin position="22"/>
        <end position="126"/>
    </location>
</feature>